<dbReference type="NCBIfam" id="TIGR00254">
    <property type="entry name" value="GGDEF"/>
    <property type="match status" value="1"/>
</dbReference>
<dbReference type="InterPro" id="IPR000700">
    <property type="entry name" value="PAS-assoc_C"/>
</dbReference>
<dbReference type="Pfam" id="PF00990">
    <property type="entry name" value="GGDEF"/>
    <property type="match status" value="1"/>
</dbReference>
<dbReference type="Gene3D" id="3.40.50.2300">
    <property type="match status" value="1"/>
</dbReference>
<dbReference type="PROSITE" id="PS50113">
    <property type="entry name" value="PAC"/>
    <property type="match status" value="1"/>
</dbReference>
<feature type="domain" description="GGDEF" evidence="5">
    <location>
        <begin position="431"/>
        <end position="564"/>
    </location>
</feature>
<dbReference type="InterPro" id="IPR035965">
    <property type="entry name" value="PAS-like_dom_sf"/>
</dbReference>
<dbReference type="InterPro" id="IPR000014">
    <property type="entry name" value="PAS"/>
</dbReference>
<dbReference type="InterPro" id="IPR001789">
    <property type="entry name" value="Sig_transdc_resp-reg_receiver"/>
</dbReference>
<dbReference type="Gene3D" id="3.20.20.450">
    <property type="entry name" value="EAL domain"/>
    <property type="match status" value="1"/>
</dbReference>
<dbReference type="PANTHER" id="PTHR44757:SF4">
    <property type="entry name" value="DIGUANYLATE CYCLASE DGCE-RELATED"/>
    <property type="match status" value="1"/>
</dbReference>
<dbReference type="SUPFAM" id="SSF141868">
    <property type="entry name" value="EAL domain-like"/>
    <property type="match status" value="1"/>
</dbReference>
<reference evidence="6" key="1">
    <citation type="submission" date="2018-06" db="EMBL/GenBank/DDBJ databases">
        <authorList>
            <person name="Zhirakovskaya E."/>
        </authorList>
    </citation>
    <scope>NUCLEOTIDE SEQUENCE</scope>
</reference>
<dbReference type="Pfam" id="PF13426">
    <property type="entry name" value="PAS_9"/>
    <property type="match status" value="1"/>
</dbReference>
<name>A0A3B1AJV8_9ZZZZ</name>
<evidence type="ECO:0000259" key="1">
    <source>
        <dbReference type="PROSITE" id="PS50110"/>
    </source>
</evidence>
<dbReference type="AlphaFoldDB" id="A0A3B1AJV8"/>
<dbReference type="PANTHER" id="PTHR44757">
    <property type="entry name" value="DIGUANYLATE CYCLASE DGCP"/>
    <property type="match status" value="1"/>
</dbReference>
<dbReference type="GO" id="GO:0000160">
    <property type="term" value="P:phosphorelay signal transduction system"/>
    <property type="evidence" value="ECO:0007669"/>
    <property type="project" value="InterPro"/>
</dbReference>
<dbReference type="EMBL" id="UOFS01000014">
    <property type="protein sequence ID" value="VAW94154.1"/>
    <property type="molecule type" value="Genomic_DNA"/>
</dbReference>
<feature type="domain" description="PAC" evidence="3">
    <location>
        <begin position="348"/>
        <end position="399"/>
    </location>
</feature>
<evidence type="ECO:0000259" key="3">
    <source>
        <dbReference type="PROSITE" id="PS50113"/>
    </source>
</evidence>
<organism evidence="6">
    <name type="scientific">hydrothermal vent metagenome</name>
    <dbReference type="NCBI Taxonomy" id="652676"/>
    <lineage>
        <taxon>unclassified sequences</taxon>
        <taxon>metagenomes</taxon>
        <taxon>ecological metagenomes</taxon>
    </lineage>
</organism>
<feature type="domain" description="Response regulatory" evidence="1">
    <location>
        <begin position="140"/>
        <end position="256"/>
    </location>
</feature>
<dbReference type="NCBIfam" id="TIGR00229">
    <property type="entry name" value="sensory_box"/>
    <property type="match status" value="1"/>
</dbReference>
<dbReference type="PROSITE" id="PS50110">
    <property type="entry name" value="RESPONSE_REGULATORY"/>
    <property type="match status" value="1"/>
</dbReference>
<evidence type="ECO:0000259" key="4">
    <source>
        <dbReference type="PROSITE" id="PS50883"/>
    </source>
</evidence>
<dbReference type="InterPro" id="IPR000160">
    <property type="entry name" value="GGDEF_dom"/>
</dbReference>
<accession>A0A3B1AJV8</accession>
<protein>
    <submittedName>
        <fullName evidence="6">Diguanylate cyclase/phosphodiesterase (GGDEF &amp; EAL domains) with PAS/PAC sensor(S)</fullName>
    </submittedName>
</protein>
<dbReference type="CDD" id="cd00156">
    <property type="entry name" value="REC"/>
    <property type="match status" value="1"/>
</dbReference>
<dbReference type="InterPro" id="IPR043128">
    <property type="entry name" value="Rev_trsase/Diguanyl_cyclase"/>
</dbReference>
<dbReference type="Pfam" id="PF00563">
    <property type="entry name" value="EAL"/>
    <property type="match status" value="1"/>
</dbReference>
<dbReference type="InterPro" id="IPR029787">
    <property type="entry name" value="Nucleotide_cyclase"/>
</dbReference>
<dbReference type="SUPFAM" id="SSF55073">
    <property type="entry name" value="Nucleotide cyclase"/>
    <property type="match status" value="1"/>
</dbReference>
<dbReference type="InterPro" id="IPR052155">
    <property type="entry name" value="Biofilm_reg_signaling"/>
</dbReference>
<evidence type="ECO:0000259" key="2">
    <source>
        <dbReference type="PROSITE" id="PS50112"/>
    </source>
</evidence>
<gene>
    <name evidence="6" type="ORF">MNBD_GAMMA22-2164</name>
</gene>
<dbReference type="Pfam" id="PF00072">
    <property type="entry name" value="Response_reg"/>
    <property type="match status" value="1"/>
</dbReference>
<dbReference type="SUPFAM" id="SSF55785">
    <property type="entry name" value="PYP-like sensor domain (PAS domain)"/>
    <property type="match status" value="1"/>
</dbReference>
<dbReference type="FunFam" id="3.30.70.270:FF:000001">
    <property type="entry name" value="Diguanylate cyclase domain protein"/>
    <property type="match status" value="1"/>
</dbReference>
<sequence>MSKILIIEESSTLRHVLLKILTDSEFEVDIEVKFEDGLRCLESTNGKAYSAVIIGWPNITLASADDLLSLLCDKKYQNIALLALSHETEAAKIAWASSRPKTGFLLWSNYGEIVQSVRNLMSNHTLTVPVIVNNELEPIRILLVDDSPTARVKFRRLLVKNGYRTDAVSSPEEALKKVKSTQYDIAIIDYFMPVMTGDELCQRFQDDIYTSSIVCAILTSAYADKVITDSLQAGAVECMFKNESDNLFLARVSALSRNVQNTKQINQEHKRLNGILSSVGDGVFGINNNNEINFINPTALNILGYADGEHLIGKKPHEVFHTKVSQQGNEKISAKKLYKNITKKTQKLALETYFIRFDGNQTQVELTIFPLQIEGKTEGAVIAFRDISERKLLEEELMWQVNHDPLTKMFNRKYFEDALEEEVRRLKRSNDESALLYIDLDRFKYINDTAGHATGDQLLIELGHMMNQRLRESDLLARIGGDEFAVIMRNIDKNSITEAVEKFQSLLSGYEFSYKGREYKIHASIGVAMINKGSASPGEVLSNSDIACYVAKTNGRDQVHVYDAVQDEKAAMDLDLGWSTRLQNAMEDDNFELHFQPILLLSDIHIKDLPNKNGELWNTLLKSKAIQSPFYEVLIRLPDSNNSIIAPGAFLPTAERFNLMPSIDRWVINDALRQLSILVKSYPNAQISINLSGQTFDNDEIVEDIQQNIEHYKLNPSSIIFEITESSAIYNIESAQRLIKELTWYGCKFALDDFGSGYCSFSHLKNLPVDYIKIDGMFIQELLHDSMDLAIIKSITEISHALGKKTVAEFVENAEVLQKLKECGVDYVQGYYIAPPKALNLIENDNK</sequence>
<dbReference type="SMART" id="SM00448">
    <property type="entry name" value="REC"/>
    <property type="match status" value="1"/>
</dbReference>
<dbReference type="CDD" id="cd01948">
    <property type="entry name" value="EAL"/>
    <property type="match status" value="1"/>
</dbReference>
<dbReference type="SMART" id="SM00052">
    <property type="entry name" value="EAL"/>
    <property type="match status" value="1"/>
</dbReference>
<dbReference type="Gene3D" id="3.30.70.270">
    <property type="match status" value="1"/>
</dbReference>
<evidence type="ECO:0000313" key="6">
    <source>
        <dbReference type="EMBL" id="VAW94154.1"/>
    </source>
</evidence>
<dbReference type="SMART" id="SM00091">
    <property type="entry name" value="PAS"/>
    <property type="match status" value="1"/>
</dbReference>
<dbReference type="SMART" id="SM00267">
    <property type="entry name" value="GGDEF"/>
    <property type="match status" value="1"/>
</dbReference>
<dbReference type="InterPro" id="IPR001633">
    <property type="entry name" value="EAL_dom"/>
</dbReference>
<dbReference type="InterPro" id="IPR035919">
    <property type="entry name" value="EAL_sf"/>
</dbReference>
<dbReference type="InterPro" id="IPR011006">
    <property type="entry name" value="CheY-like_superfamily"/>
</dbReference>
<evidence type="ECO:0000259" key="5">
    <source>
        <dbReference type="PROSITE" id="PS50887"/>
    </source>
</evidence>
<dbReference type="PROSITE" id="PS50112">
    <property type="entry name" value="PAS"/>
    <property type="match status" value="1"/>
</dbReference>
<proteinExistence type="predicted"/>
<dbReference type="CDD" id="cd01949">
    <property type="entry name" value="GGDEF"/>
    <property type="match status" value="1"/>
</dbReference>
<dbReference type="SUPFAM" id="SSF52172">
    <property type="entry name" value="CheY-like"/>
    <property type="match status" value="1"/>
</dbReference>
<dbReference type="PROSITE" id="PS50887">
    <property type="entry name" value="GGDEF"/>
    <property type="match status" value="1"/>
</dbReference>
<dbReference type="PROSITE" id="PS50883">
    <property type="entry name" value="EAL"/>
    <property type="match status" value="1"/>
</dbReference>
<feature type="domain" description="PAS" evidence="2">
    <location>
        <begin position="268"/>
        <end position="309"/>
    </location>
</feature>
<dbReference type="Gene3D" id="3.30.450.20">
    <property type="entry name" value="PAS domain"/>
    <property type="match status" value="1"/>
</dbReference>
<feature type="domain" description="EAL" evidence="4">
    <location>
        <begin position="575"/>
        <end position="847"/>
    </location>
</feature>